<gene>
    <name evidence="1" type="ORF">B4088_4682</name>
</gene>
<dbReference type="AlphaFoldDB" id="A0A164LUZ1"/>
<evidence type="ECO:0000313" key="2">
    <source>
        <dbReference type="Proteomes" id="UP000076482"/>
    </source>
</evidence>
<sequence>MVKKKRFILYGQKQFHGLFQTKHWKEAVANTYFIIGESLLPFTLL</sequence>
<comment type="caution">
    <text evidence="1">The sequence shown here is derived from an EMBL/GenBank/DDBJ whole genome shotgun (WGS) entry which is preliminary data.</text>
</comment>
<evidence type="ECO:0000313" key="1">
    <source>
        <dbReference type="EMBL" id="KZD57646.1"/>
    </source>
</evidence>
<name>A0A164LUZ1_BACCE</name>
<dbReference type="Proteomes" id="UP000076482">
    <property type="component" value="Unassembled WGS sequence"/>
</dbReference>
<proteinExistence type="predicted"/>
<accession>A0A164LUZ1</accession>
<organism evidence="1 2">
    <name type="scientific">Bacillus cereus</name>
    <dbReference type="NCBI Taxonomy" id="1396"/>
    <lineage>
        <taxon>Bacteria</taxon>
        <taxon>Bacillati</taxon>
        <taxon>Bacillota</taxon>
        <taxon>Bacilli</taxon>
        <taxon>Bacillales</taxon>
        <taxon>Bacillaceae</taxon>
        <taxon>Bacillus</taxon>
        <taxon>Bacillus cereus group</taxon>
    </lineage>
</organism>
<protein>
    <submittedName>
        <fullName evidence="1">Uncharacterized protein</fullName>
    </submittedName>
</protein>
<dbReference type="EMBL" id="LJKE01000087">
    <property type="protein sequence ID" value="KZD57646.1"/>
    <property type="molecule type" value="Genomic_DNA"/>
</dbReference>
<reference evidence="1 2" key="1">
    <citation type="submission" date="2015-09" db="EMBL/GenBank/DDBJ databases">
        <title>Bacillus cereus food isolates.</title>
        <authorList>
            <person name="Boekhorst J."/>
        </authorList>
    </citation>
    <scope>NUCLEOTIDE SEQUENCE [LARGE SCALE GENOMIC DNA]</scope>
    <source>
        <strain evidence="1 2">B4088</strain>
    </source>
</reference>